<proteinExistence type="predicted"/>
<sequence length="94" mass="10496">MHVQPPPKSPSRSCCSLSAFTDISRVIRAAQKFDLNLVEKLFFLFCFGRTSVIFSVDLTIASMQRHSASVSHTEDKTAPLLRNSSKTIKTVRLP</sequence>
<reference evidence="1 2" key="1">
    <citation type="submission" date="2024-01" db="EMBL/GenBank/DDBJ databases">
        <authorList>
            <person name="Alioto T."/>
            <person name="Alioto T."/>
            <person name="Gomez Garrido J."/>
        </authorList>
    </citation>
    <scope>NUCLEOTIDE SEQUENCE [LARGE SCALE GENOMIC DNA]</scope>
</reference>
<evidence type="ECO:0000313" key="2">
    <source>
        <dbReference type="Proteomes" id="UP001314229"/>
    </source>
</evidence>
<comment type="caution">
    <text evidence="1">The sequence shown here is derived from an EMBL/GenBank/DDBJ whole genome shotgun (WGS) entry which is preliminary data.</text>
</comment>
<keyword evidence="2" id="KW-1185">Reference proteome</keyword>
<protein>
    <submittedName>
        <fullName evidence="1">Uncharacterized protein</fullName>
    </submittedName>
</protein>
<gene>
    <name evidence="1" type="ORF">FSCOSCO3_A027330</name>
</gene>
<dbReference type="Proteomes" id="UP001314229">
    <property type="component" value="Unassembled WGS sequence"/>
</dbReference>
<organism evidence="1 2">
    <name type="scientific">Scomber scombrus</name>
    <name type="common">Atlantic mackerel</name>
    <name type="synonym">Scomber vernalis</name>
    <dbReference type="NCBI Taxonomy" id="13677"/>
    <lineage>
        <taxon>Eukaryota</taxon>
        <taxon>Metazoa</taxon>
        <taxon>Chordata</taxon>
        <taxon>Craniata</taxon>
        <taxon>Vertebrata</taxon>
        <taxon>Euteleostomi</taxon>
        <taxon>Actinopterygii</taxon>
        <taxon>Neopterygii</taxon>
        <taxon>Teleostei</taxon>
        <taxon>Neoteleostei</taxon>
        <taxon>Acanthomorphata</taxon>
        <taxon>Pelagiaria</taxon>
        <taxon>Scombriformes</taxon>
        <taxon>Scombridae</taxon>
        <taxon>Scomber</taxon>
    </lineage>
</organism>
<dbReference type="EMBL" id="CAWUFR010000039">
    <property type="protein sequence ID" value="CAK6959492.1"/>
    <property type="molecule type" value="Genomic_DNA"/>
</dbReference>
<accession>A0AAV1NLW3</accession>
<dbReference type="AlphaFoldDB" id="A0AAV1NLW3"/>
<name>A0AAV1NLW3_SCOSC</name>
<evidence type="ECO:0000313" key="1">
    <source>
        <dbReference type="EMBL" id="CAK6959492.1"/>
    </source>
</evidence>